<organism evidence="2 3">
    <name type="scientific">Durusdinium trenchii</name>
    <dbReference type="NCBI Taxonomy" id="1381693"/>
    <lineage>
        <taxon>Eukaryota</taxon>
        <taxon>Sar</taxon>
        <taxon>Alveolata</taxon>
        <taxon>Dinophyceae</taxon>
        <taxon>Suessiales</taxon>
        <taxon>Symbiodiniaceae</taxon>
        <taxon>Durusdinium</taxon>
    </lineage>
</organism>
<reference evidence="2 3" key="1">
    <citation type="submission" date="2024-02" db="EMBL/GenBank/DDBJ databases">
        <authorList>
            <person name="Chen Y."/>
            <person name="Shah S."/>
            <person name="Dougan E. K."/>
            <person name="Thang M."/>
            <person name="Chan C."/>
        </authorList>
    </citation>
    <scope>NUCLEOTIDE SEQUENCE [LARGE SCALE GENOMIC DNA]</scope>
</reference>
<dbReference type="EMBL" id="CAXAMN010028917">
    <property type="protein sequence ID" value="CAK9118156.1"/>
    <property type="molecule type" value="Genomic_DNA"/>
</dbReference>
<name>A0ABP0T127_9DINO</name>
<comment type="caution">
    <text evidence="2">The sequence shown here is derived from an EMBL/GenBank/DDBJ whole genome shotgun (WGS) entry which is preliminary data.</text>
</comment>
<evidence type="ECO:0000313" key="3">
    <source>
        <dbReference type="Proteomes" id="UP001642484"/>
    </source>
</evidence>
<evidence type="ECO:0000259" key="1">
    <source>
        <dbReference type="Pfam" id="PF25273"/>
    </source>
</evidence>
<proteinExistence type="predicted"/>
<protein>
    <recommendedName>
        <fullName evidence="1">DUF7869 domain-containing protein</fullName>
    </recommendedName>
</protein>
<dbReference type="PANTHER" id="PTHR33153:SF3">
    <property type="entry name" value="TRAFFICKING PROTEIN PARTICLE COMPLEX SUBUNIT 11 DOMAIN-CONTAINING PROTEIN"/>
    <property type="match status" value="1"/>
</dbReference>
<sequence>MRYIKKTLDKSPEATAECISFLESIYQSVAETLPDTRSEDDIVAAVKLQEKGGDEPLTQEHLNVTPSVSWNPAQKKESLRVNRDQDKEQRFLPPGRMHDYYQMMISQYPEGKKPASFATFYRAWTTEYPFMTFRTKRQHLECATCQRHRILLRSFAQNLFARREQSIHYEGHLRDQHRDRLSYWSVRAQARLLAPVLCLIVDGMDQGKFAYPRAAVMGGKQWANFSRPRAHIVACRIHGYGTFFAVSRADAAKDSNHHCEFISIAITMVQKRFNLDLSKMHCHIQSDNCVRETKNNTLARWCSAMTSRGIFSSCVMACLRTGHSHEDIDQAFGRLACWMQKKPTALRPEDFVPLINQFLEESPFPYEPFRLAFELNRVRDWTFGPTQ</sequence>
<dbReference type="PANTHER" id="PTHR33153">
    <property type="entry name" value="MYND-TYPE DOMAIN-CONTAINING PROTEIN"/>
    <property type="match status" value="1"/>
</dbReference>
<dbReference type="Pfam" id="PF25273">
    <property type="entry name" value="DUF7869"/>
    <property type="match status" value="1"/>
</dbReference>
<dbReference type="Proteomes" id="UP001642484">
    <property type="component" value="Unassembled WGS sequence"/>
</dbReference>
<accession>A0ABP0T127</accession>
<evidence type="ECO:0000313" key="2">
    <source>
        <dbReference type="EMBL" id="CAK9118156.1"/>
    </source>
</evidence>
<gene>
    <name evidence="2" type="ORF">CCMP2556_LOCUS55330</name>
</gene>
<feature type="domain" description="DUF7869" evidence="1">
    <location>
        <begin position="229"/>
        <end position="345"/>
    </location>
</feature>
<keyword evidence="3" id="KW-1185">Reference proteome</keyword>
<dbReference type="InterPro" id="IPR057191">
    <property type="entry name" value="DUF7869"/>
</dbReference>